<dbReference type="EMBL" id="UINC01202324">
    <property type="protein sequence ID" value="SVE22067.1"/>
    <property type="molecule type" value="Genomic_DNA"/>
</dbReference>
<accession>A0A383BPK4</accession>
<evidence type="ECO:0000313" key="1">
    <source>
        <dbReference type="EMBL" id="SVE22067.1"/>
    </source>
</evidence>
<protein>
    <recommendedName>
        <fullName evidence="2">DUF3501 domain-containing protein</fullName>
    </recommendedName>
</protein>
<organism evidence="1">
    <name type="scientific">marine metagenome</name>
    <dbReference type="NCBI Taxonomy" id="408172"/>
    <lineage>
        <taxon>unclassified sequences</taxon>
        <taxon>metagenomes</taxon>
        <taxon>ecological metagenomes</taxon>
    </lineage>
</organism>
<name>A0A383BPK4_9ZZZZ</name>
<dbReference type="AlphaFoldDB" id="A0A383BPK4"/>
<proteinExistence type="predicted"/>
<reference evidence="1" key="1">
    <citation type="submission" date="2018-05" db="EMBL/GenBank/DDBJ databases">
        <authorList>
            <person name="Lanie J.A."/>
            <person name="Ng W.-L."/>
            <person name="Kazmierczak K.M."/>
            <person name="Andrzejewski T.M."/>
            <person name="Davidsen T.M."/>
            <person name="Wayne K.J."/>
            <person name="Tettelin H."/>
            <person name="Glass J.I."/>
            <person name="Rusch D."/>
            <person name="Podicherti R."/>
            <person name="Tsui H.-C.T."/>
            <person name="Winkler M.E."/>
        </authorList>
    </citation>
    <scope>NUCLEOTIDE SEQUENCE</scope>
</reference>
<dbReference type="InterPro" id="IPR021890">
    <property type="entry name" value="DUF3501"/>
</dbReference>
<gene>
    <name evidence="1" type="ORF">METZ01_LOCUS474921</name>
</gene>
<dbReference type="Pfam" id="PF12007">
    <property type="entry name" value="DUF3501"/>
    <property type="match status" value="1"/>
</dbReference>
<evidence type="ECO:0008006" key="2">
    <source>
        <dbReference type="Google" id="ProtNLM"/>
    </source>
</evidence>
<sequence>MKPVQREEILDYVTYGEKRNEIQLSVLKQKEPRRIHLGEYLTFLFENTETIRYQIQEMMRVEQIVKEEAIQHEIKTYNELIGEEGELGCVLLIEIADAQIRPQKLREWLGL</sequence>
<feature type="non-terminal residue" evidence="1">
    <location>
        <position position="111"/>
    </location>
</feature>